<dbReference type="Pfam" id="PF01380">
    <property type="entry name" value="SIS"/>
    <property type="match status" value="1"/>
</dbReference>
<comment type="caution">
    <text evidence="2">The sequence shown here is derived from an EMBL/GenBank/DDBJ whole genome shotgun (WGS) entry which is preliminary data.</text>
</comment>
<organism evidence="2 3">
    <name type="scientific">Nocardioides taihuensis</name>
    <dbReference type="NCBI Taxonomy" id="1835606"/>
    <lineage>
        <taxon>Bacteria</taxon>
        <taxon>Bacillati</taxon>
        <taxon>Actinomycetota</taxon>
        <taxon>Actinomycetes</taxon>
        <taxon>Propionibacteriales</taxon>
        <taxon>Nocardioidaceae</taxon>
        <taxon>Nocardioides</taxon>
    </lineage>
</organism>
<dbReference type="EMBL" id="JBHSKD010000009">
    <property type="protein sequence ID" value="MFC5177154.1"/>
    <property type="molecule type" value="Genomic_DNA"/>
</dbReference>
<gene>
    <name evidence="2" type="ORF">ACFPGP_10755</name>
</gene>
<evidence type="ECO:0000313" key="3">
    <source>
        <dbReference type="Proteomes" id="UP001596087"/>
    </source>
</evidence>
<keyword evidence="3" id="KW-1185">Reference proteome</keyword>
<feature type="domain" description="SIS" evidence="1">
    <location>
        <begin position="25"/>
        <end position="157"/>
    </location>
</feature>
<proteinExistence type="predicted"/>
<dbReference type="InterPro" id="IPR001347">
    <property type="entry name" value="SIS_dom"/>
</dbReference>
<dbReference type="Gene3D" id="3.40.50.10490">
    <property type="entry name" value="Glucose-6-phosphate isomerase like protein, domain 1"/>
    <property type="match status" value="1"/>
</dbReference>
<evidence type="ECO:0000313" key="2">
    <source>
        <dbReference type="EMBL" id="MFC5177154.1"/>
    </source>
</evidence>
<accession>A0ABW0BIK4</accession>
<protein>
    <submittedName>
        <fullName evidence="2">SIS domain-containing protein</fullName>
    </submittedName>
</protein>
<dbReference type="SUPFAM" id="SSF53697">
    <property type="entry name" value="SIS domain"/>
    <property type="match status" value="1"/>
</dbReference>
<dbReference type="Proteomes" id="UP001596087">
    <property type="component" value="Unassembled WGS sequence"/>
</dbReference>
<reference evidence="3" key="1">
    <citation type="journal article" date="2019" name="Int. J. Syst. Evol. Microbiol.">
        <title>The Global Catalogue of Microorganisms (GCM) 10K type strain sequencing project: providing services to taxonomists for standard genome sequencing and annotation.</title>
        <authorList>
            <consortium name="The Broad Institute Genomics Platform"/>
            <consortium name="The Broad Institute Genome Sequencing Center for Infectious Disease"/>
            <person name="Wu L."/>
            <person name="Ma J."/>
        </authorList>
    </citation>
    <scope>NUCLEOTIDE SEQUENCE [LARGE SCALE GENOMIC DNA]</scope>
    <source>
        <strain evidence="3">DFY41</strain>
    </source>
</reference>
<sequence>MNPELFLADLHDKPARLRELSLADAWGFVSAPMRVLLLGMGSSHYANLVVAARLRAGGVDAVAELASSDLLPAVAPGTLVVAVSASASSAETLDAVDRLGVPVVALANRPGPLTERAERTVWMHAGEERGGVACRSFQHTLALLLARESRLTGAPLPPVQQAAEATEDLLARAAEWRPRLAELLLGPDGTHVVAPARRISSAYQSALMLREGPRLPAVGCETGDWSHVDVYLTRTTDYRMLLLGGSRWEAQLLDWTGRRGSTVVAVGADVPDATSTLRYPHDGVDDVRLLTETLVAELLAAHAWLAAP</sequence>
<dbReference type="RefSeq" id="WP_378589932.1">
    <property type="nucleotide sequence ID" value="NZ_JBHSKD010000009.1"/>
</dbReference>
<dbReference type="PROSITE" id="PS51464">
    <property type="entry name" value="SIS"/>
    <property type="match status" value="1"/>
</dbReference>
<evidence type="ECO:0000259" key="1">
    <source>
        <dbReference type="PROSITE" id="PS51464"/>
    </source>
</evidence>
<dbReference type="InterPro" id="IPR046348">
    <property type="entry name" value="SIS_dom_sf"/>
</dbReference>
<name>A0ABW0BIK4_9ACTN</name>